<dbReference type="EMBL" id="JBHTHR010001136">
    <property type="protein sequence ID" value="MFD0803808.1"/>
    <property type="molecule type" value="Genomic_DNA"/>
</dbReference>
<feature type="compositionally biased region" description="Pro residues" evidence="1">
    <location>
        <begin position="19"/>
        <end position="34"/>
    </location>
</feature>
<evidence type="ECO:0000256" key="2">
    <source>
        <dbReference type="SAM" id="Phobius"/>
    </source>
</evidence>
<feature type="region of interest" description="Disordered" evidence="1">
    <location>
        <begin position="1"/>
        <end position="105"/>
    </location>
</feature>
<keyword evidence="2" id="KW-0812">Transmembrane</keyword>
<evidence type="ECO:0000256" key="1">
    <source>
        <dbReference type="SAM" id="MobiDB-lite"/>
    </source>
</evidence>
<name>A0ABW3BK86_9ACTN</name>
<feature type="non-terminal residue" evidence="3">
    <location>
        <position position="1"/>
    </location>
</feature>
<organism evidence="3 4">
    <name type="scientific">Streptomonospora algeriensis</name>
    <dbReference type="NCBI Taxonomy" id="995084"/>
    <lineage>
        <taxon>Bacteria</taxon>
        <taxon>Bacillati</taxon>
        <taxon>Actinomycetota</taxon>
        <taxon>Actinomycetes</taxon>
        <taxon>Streptosporangiales</taxon>
        <taxon>Nocardiopsidaceae</taxon>
        <taxon>Streptomonospora</taxon>
    </lineage>
</organism>
<evidence type="ECO:0008006" key="5">
    <source>
        <dbReference type="Google" id="ProtNLM"/>
    </source>
</evidence>
<feature type="compositionally biased region" description="Polar residues" evidence="1">
    <location>
        <begin position="64"/>
        <end position="73"/>
    </location>
</feature>
<keyword evidence="4" id="KW-1185">Reference proteome</keyword>
<feature type="transmembrane region" description="Helical" evidence="2">
    <location>
        <begin position="133"/>
        <end position="154"/>
    </location>
</feature>
<protein>
    <recommendedName>
        <fullName evidence="5">Serine/threonine protein kinase</fullName>
    </recommendedName>
</protein>
<keyword evidence="2" id="KW-1133">Transmembrane helix</keyword>
<sequence>QQPPQGQAPGGGMPGGPQQQPPPHGAPQQPPNAGPPIQGRVMTPGSPTPEGVEEAPLFPPDAGASTQNMNAVSESDAARSGNRAGDEFGGRPMFREDSPAAPDGRTTAEIDLSEIDDDYGSGGARSFLPNNMLLLVAGFVAVLVVGGGAAFLVATNGAGSDADLAAGEAPQTPAELETGDLFPDTVDVAENAYSLTTTDDTDECQTAAHGGYGEVLAGNNCVQIVRATYVAEDRSAAVTVGIAAMGSPEEAQAAQREQDLGSAQWFAGLQGEAGSGADRMDIAGGHGSGARWGPYQVFSLAAATDGRVNDERADELAGISEDFLDIPLESLGENV</sequence>
<keyword evidence="2" id="KW-0472">Membrane</keyword>
<accession>A0ABW3BK86</accession>
<reference evidence="4" key="1">
    <citation type="journal article" date="2019" name="Int. J. Syst. Evol. Microbiol.">
        <title>The Global Catalogue of Microorganisms (GCM) 10K type strain sequencing project: providing services to taxonomists for standard genome sequencing and annotation.</title>
        <authorList>
            <consortium name="The Broad Institute Genomics Platform"/>
            <consortium name="The Broad Institute Genome Sequencing Center for Infectious Disease"/>
            <person name="Wu L."/>
            <person name="Ma J."/>
        </authorList>
    </citation>
    <scope>NUCLEOTIDE SEQUENCE [LARGE SCALE GENOMIC DNA]</scope>
    <source>
        <strain evidence="4">CCUG 63369</strain>
    </source>
</reference>
<proteinExistence type="predicted"/>
<gene>
    <name evidence="3" type="ORF">ACFQZU_21155</name>
</gene>
<evidence type="ECO:0000313" key="3">
    <source>
        <dbReference type="EMBL" id="MFD0803808.1"/>
    </source>
</evidence>
<dbReference type="Proteomes" id="UP001596956">
    <property type="component" value="Unassembled WGS sequence"/>
</dbReference>
<feature type="compositionally biased region" description="Basic and acidic residues" evidence="1">
    <location>
        <begin position="84"/>
        <end position="98"/>
    </location>
</feature>
<evidence type="ECO:0000313" key="4">
    <source>
        <dbReference type="Proteomes" id="UP001596956"/>
    </source>
</evidence>
<comment type="caution">
    <text evidence="3">The sequence shown here is derived from an EMBL/GenBank/DDBJ whole genome shotgun (WGS) entry which is preliminary data.</text>
</comment>